<name>A0A699Q341_TANCI</name>
<reference evidence="3" key="1">
    <citation type="journal article" date="2019" name="Sci. Rep.">
        <title>Draft genome of Tanacetum cinerariifolium, the natural source of mosquito coil.</title>
        <authorList>
            <person name="Yamashiro T."/>
            <person name="Shiraishi A."/>
            <person name="Satake H."/>
            <person name="Nakayama K."/>
        </authorList>
    </citation>
    <scope>NUCLEOTIDE SEQUENCE</scope>
</reference>
<feature type="non-terminal residue" evidence="3">
    <location>
        <position position="140"/>
    </location>
</feature>
<comment type="caution">
    <text evidence="3">The sequence shown here is derived from an EMBL/GenBank/DDBJ whole genome shotgun (WGS) entry which is preliminary data.</text>
</comment>
<dbReference type="AlphaFoldDB" id="A0A699Q341"/>
<dbReference type="EMBL" id="BKCJ010991363">
    <property type="protein sequence ID" value="GFC61841.1"/>
    <property type="molecule type" value="Genomic_DNA"/>
</dbReference>
<accession>A0A699Q341</accession>
<dbReference type="Pfam" id="PF07727">
    <property type="entry name" value="RVT_2"/>
    <property type="match status" value="1"/>
</dbReference>
<dbReference type="InterPro" id="IPR013103">
    <property type="entry name" value="RVT_2"/>
</dbReference>
<feature type="region of interest" description="Disordered" evidence="1">
    <location>
        <begin position="77"/>
        <end position="140"/>
    </location>
</feature>
<protein>
    <submittedName>
        <fullName evidence="3">Zinc finger CCCH domain-containing protein 14</fullName>
    </submittedName>
</protein>
<sequence length="140" mass="16323">MKANGTIDKYKAKLVIKGFRKCEGLNYFYTYLPVTRITSIRMILAIATLRNPEVHQMDVKMAFLNDDLEEEIYMNQPEGCIAPGQEGQETRGSSRLDDEAIQDKRQRDENDIQVERQDQVEEVIEPRRGKRARTKKSFRP</sequence>
<evidence type="ECO:0000313" key="3">
    <source>
        <dbReference type="EMBL" id="GFC61841.1"/>
    </source>
</evidence>
<feature type="domain" description="Reverse transcriptase Ty1/copia-type" evidence="2">
    <location>
        <begin position="8"/>
        <end position="88"/>
    </location>
</feature>
<organism evidence="3">
    <name type="scientific">Tanacetum cinerariifolium</name>
    <name type="common">Dalmatian daisy</name>
    <name type="synonym">Chrysanthemum cinerariifolium</name>
    <dbReference type="NCBI Taxonomy" id="118510"/>
    <lineage>
        <taxon>Eukaryota</taxon>
        <taxon>Viridiplantae</taxon>
        <taxon>Streptophyta</taxon>
        <taxon>Embryophyta</taxon>
        <taxon>Tracheophyta</taxon>
        <taxon>Spermatophyta</taxon>
        <taxon>Magnoliopsida</taxon>
        <taxon>eudicotyledons</taxon>
        <taxon>Gunneridae</taxon>
        <taxon>Pentapetalae</taxon>
        <taxon>asterids</taxon>
        <taxon>campanulids</taxon>
        <taxon>Asterales</taxon>
        <taxon>Asteraceae</taxon>
        <taxon>Asteroideae</taxon>
        <taxon>Anthemideae</taxon>
        <taxon>Anthemidinae</taxon>
        <taxon>Tanacetum</taxon>
    </lineage>
</organism>
<evidence type="ECO:0000256" key="1">
    <source>
        <dbReference type="SAM" id="MobiDB-lite"/>
    </source>
</evidence>
<gene>
    <name evidence="3" type="ORF">Tci_833811</name>
</gene>
<feature type="compositionally biased region" description="Basic residues" evidence="1">
    <location>
        <begin position="128"/>
        <end position="140"/>
    </location>
</feature>
<evidence type="ECO:0000259" key="2">
    <source>
        <dbReference type="Pfam" id="PF07727"/>
    </source>
</evidence>
<feature type="compositionally biased region" description="Basic and acidic residues" evidence="1">
    <location>
        <begin position="88"/>
        <end position="127"/>
    </location>
</feature>
<proteinExistence type="predicted"/>